<dbReference type="Proteomes" id="UP001321445">
    <property type="component" value="Chromosome"/>
</dbReference>
<feature type="transmembrane region" description="Helical" evidence="1">
    <location>
        <begin position="73"/>
        <end position="94"/>
    </location>
</feature>
<dbReference type="InterPro" id="IPR001296">
    <property type="entry name" value="Glyco_trans_1"/>
</dbReference>
<protein>
    <recommendedName>
        <fullName evidence="2">Glycosyl transferase family 1 domain-containing protein</fullName>
    </recommendedName>
</protein>
<gene>
    <name evidence="3" type="ORF">HCR_18500</name>
</gene>
<organism evidence="3 4">
    <name type="scientific">Hydrogenimonas cancrithermarum</name>
    <dbReference type="NCBI Taxonomy" id="2993563"/>
    <lineage>
        <taxon>Bacteria</taxon>
        <taxon>Pseudomonadati</taxon>
        <taxon>Campylobacterota</taxon>
        <taxon>Epsilonproteobacteria</taxon>
        <taxon>Campylobacterales</taxon>
        <taxon>Hydrogenimonadaceae</taxon>
        <taxon>Hydrogenimonas</taxon>
    </lineage>
</organism>
<name>A0ABM8FNX6_9BACT</name>
<dbReference type="Gene3D" id="3.40.50.2000">
    <property type="entry name" value="Glycogen Phosphorylase B"/>
    <property type="match status" value="2"/>
</dbReference>
<keyword evidence="1" id="KW-0472">Membrane</keyword>
<dbReference type="SUPFAM" id="SSF53756">
    <property type="entry name" value="UDP-Glycosyltransferase/glycogen phosphorylase"/>
    <property type="match status" value="1"/>
</dbReference>
<proteinExistence type="predicted"/>
<evidence type="ECO:0000313" key="4">
    <source>
        <dbReference type="Proteomes" id="UP001321445"/>
    </source>
</evidence>
<dbReference type="CDD" id="cd03801">
    <property type="entry name" value="GT4_PimA-like"/>
    <property type="match status" value="1"/>
</dbReference>
<reference evidence="3 4" key="1">
    <citation type="submission" date="2023-03" db="EMBL/GenBank/DDBJ databases">
        <title>Description of Hydrogenimonas sp. ISO32.</title>
        <authorList>
            <person name="Mino S."/>
            <person name="Fukazawa S."/>
            <person name="Sawabe T."/>
        </authorList>
    </citation>
    <scope>NUCLEOTIDE SEQUENCE [LARGE SCALE GENOMIC DNA]</scope>
    <source>
        <strain evidence="3 4">ISO32</strain>
    </source>
</reference>
<keyword evidence="4" id="KW-1185">Reference proteome</keyword>
<dbReference type="PANTHER" id="PTHR45947">
    <property type="entry name" value="SULFOQUINOVOSYL TRANSFERASE SQD2"/>
    <property type="match status" value="1"/>
</dbReference>
<dbReference type="InterPro" id="IPR050194">
    <property type="entry name" value="Glycosyltransferase_grp1"/>
</dbReference>
<dbReference type="Pfam" id="PF00534">
    <property type="entry name" value="Glycos_transf_1"/>
    <property type="match status" value="1"/>
</dbReference>
<evidence type="ECO:0000313" key="3">
    <source>
        <dbReference type="EMBL" id="BDY13538.1"/>
    </source>
</evidence>
<dbReference type="PANTHER" id="PTHR45947:SF3">
    <property type="entry name" value="SULFOQUINOVOSYL TRANSFERASE SQD2"/>
    <property type="match status" value="1"/>
</dbReference>
<feature type="domain" description="Glycosyl transferase family 1" evidence="2">
    <location>
        <begin position="166"/>
        <end position="331"/>
    </location>
</feature>
<accession>A0ABM8FNX6</accession>
<sequence length="362" mass="41944">MSLKTFAFLVEPSSYTLDIVENIYKPLGIGHIFFHDRPLIAQSDKTPEGDIFENMGCFQRIAKLRNIWRRYDFFIFNGYNTTEFLLFFLTSWILGGRKYIAIDSDTQYKEIGGIKRFVKKLYLQTIFKRSFVLGFAGGSYGHKELFRRYGMAEERIFLMPMMVNNETFFANRPKPESPFTFLYVGRIIPHKNVEMLIQSFQKAFGDETTVFLRIVGRGSSLESLKSRYADAPNIHFEGAKFGRNLVEAYHTSHLLVIPSLYEPWGLVVNEALSAGLPVLASNRVGAIYDLILGKETGFVFDPTNIDELSSLMKKIYEDPLLYKKMSRNAEELMRNSWNYEMYKTNLISAIDYCHEKLHGEER</sequence>
<keyword evidence="1" id="KW-1133">Transmembrane helix</keyword>
<evidence type="ECO:0000259" key="2">
    <source>
        <dbReference type="Pfam" id="PF00534"/>
    </source>
</evidence>
<dbReference type="EMBL" id="AP027370">
    <property type="protein sequence ID" value="BDY13538.1"/>
    <property type="molecule type" value="Genomic_DNA"/>
</dbReference>
<dbReference type="RefSeq" id="WP_286336488.1">
    <property type="nucleotide sequence ID" value="NZ_AP027370.1"/>
</dbReference>
<evidence type="ECO:0000256" key="1">
    <source>
        <dbReference type="SAM" id="Phobius"/>
    </source>
</evidence>
<keyword evidence="1" id="KW-0812">Transmembrane</keyword>